<evidence type="ECO:0000313" key="3">
    <source>
        <dbReference type="Proteomes" id="UP001651158"/>
    </source>
</evidence>
<evidence type="ECO:0000313" key="2">
    <source>
        <dbReference type="EMBL" id="KAL5105340.1"/>
    </source>
</evidence>
<dbReference type="EMBL" id="JAKROA010000008">
    <property type="protein sequence ID" value="KAL5105340.1"/>
    <property type="molecule type" value="Genomic_DNA"/>
</dbReference>
<protein>
    <submittedName>
        <fullName evidence="2">Uncharacterized protein</fullName>
    </submittedName>
</protein>
<accession>A0ABR4Q7E5</accession>
<feature type="transmembrane region" description="Helical" evidence="1">
    <location>
        <begin position="47"/>
        <end position="70"/>
    </location>
</feature>
<keyword evidence="1" id="KW-0472">Membrane</keyword>
<keyword evidence="3" id="KW-1185">Reference proteome</keyword>
<reference evidence="2 3" key="1">
    <citation type="journal article" date="2022" name="Front. Cell. Infect. Microbiol.">
        <title>The Genomes of Two Strains of Taenia crassiceps the Animal Model for the Study of Human Cysticercosis.</title>
        <authorList>
            <person name="Bobes R.J."/>
            <person name="Estrada K."/>
            <person name="Rios-Valencia D.G."/>
            <person name="Calderon-Gallegos A."/>
            <person name="de la Torre P."/>
            <person name="Carrero J.C."/>
            <person name="Sanchez-Flores A."/>
            <person name="Laclette J.P."/>
        </authorList>
    </citation>
    <scope>NUCLEOTIDE SEQUENCE [LARGE SCALE GENOMIC DNA]</scope>
    <source>
        <strain evidence="2">WFUcys</strain>
    </source>
</reference>
<feature type="transmembrane region" description="Helical" evidence="1">
    <location>
        <begin position="105"/>
        <end position="129"/>
    </location>
</feature>
<evidence type="ECO:0000256" key="1">
    <source>
        <dbReference type="SAM" id="Phobius"/>
    </source>
</evidence>
<name>A0ABR4Q7E5_9CEST</name>
<organism evidence="2 3">
    <name type="scientific">Taenia crassiceps</name>
    <dbReference type="NCBI Taxonomy" id="6207"/>
    <lineage>
        <taxon>Eukaryota</taxon>
        <taxon>Metazoa</taxon>
        <taxon>Spiralia</taxon>
        <taxon>Lophotrochozoa</taxon>
        <taxon>Platyhelminthes</taxon>
        <taxon>Cestoda</taxon>
        <taxon>Eucestoda</taxon>
        <taxon>Cyclophyllidea</taxon>
        <taxon>Taeniidae</taxon>
        <taxon>Taenia</taxon>
    </lineage>
</organism>
<gene>
    <name evidence="2" type="ORF">TcWFU_000656</name>
</gene>
<feature type="transmembrane region" description="Helical" evidence="1">
    <location>
        <begin position="77"/>
        <end position="99"/>
    </location>
</feature>
<dbReference type="Proteomes" id="UP001651158">
    <property type="component" value="Unassembled WGS sequence"/>
</dbReference>
<sequence length="132" mass="14161">MDRKIVYVILALAAAFLFFFAVGFDGWGCGGSILGQNCLRFQVNEVAGALLLTAGLIVLIAGIILILLIFLDYSWSIIAACVLAIISAVLSIAGVFYYVDAHRNWSPFISTAAMTLTTALSVILIFDLVTSH</sequence>
<keyword evidence="1" id="KW-1133">Transmembrane helix</keyword>
<keyword evidence="1" id="KW-0812">Transmembrane</keyword>
<comment type="caution">
    <text evidence="2">The sequence shown here is derived from an EMBL/GenBank/DDBJ whole genome shotgun (WGS) entry which is preliminary data.</text>
</comment>
<proteinExistence type="predicted"/>